<organism evidence="12 13">
    <name type="scientific">Roseovarius azorensis</name>
    <dbReference type="NCBI Taxonomy" id="1287727"/>
    <lineage>
        <taxon>Bacteria</taxon>
        <taxon>Pseudomonadati</taxon>
        <taxon>Pseudomonadota</taxon>
        <taxon>Alphaproteobacteria</taxon>
        <taxon>Rhodobacterales</taxon>
        <taxon>Roseobacteraceae</taxon>
        <taxon>Roseovarius</taxon>
    </lineage>
</organism>
<evidence type="ECO:0000256" key="2">
    <source>
        <dbReference type="ARBA" id="ARBA00006464"/>
    </source>
</evidence>
<keyword evidence="13" id="KW-1185">Reference proteome</keyword>
<sequence>MSTSNEASPEVFTRRQTCPGDHERGDARLSTGGVLGGRSKRVLDVLIALIGLILLSPLFLLIACAIKLSSPGPVLFGHTRIGYAGQPFRCWKFRSMVVDGQHLLDRYLAEYPDEHHTWLTERKLKHDPRITRVGWILRTYSVDELPQLLNVLAGSMSLVGPRPVVRDELSLYSDAVQFYLSAHPGITGLWQVSGRSDVGYDTRIELDKSYVQNWSLLLDCAILLRTIPVVIAARGSY</sequence>
<evidence type="ECO:0000256" key="1">
    <source>
        <dbReference type="ARBA" id="ARBA00004236"/>
    </source>
</evidence>
<dbReference type="InterPro" id="IPR003362">
    <property type="entry name" value="Bact_transf"/>
</dbReference>
<comment type="similarity">
    <text evidence="2">Belongs to the bacterial sugar transferase family.</text>
</comment>
<evidence type="ECO:0000313" key="13">
    <source>
        <dbReference type="Proteomes" id="UP000199582"/>
    </source>
</evidence>
<keyword evidence="5 10" id="KW-0812">Transmembrane</keyword>
<dbReference type="RefSeq" id="WP_245770597.1">
    <property type="nucleotide sequence ID" value="NZ_FOAG01000002.1"/>
</dbReference>
<name>A0A1H7KND9_9RHOB</name>
<keyword evidence="8" id="KW-0270">Exopolysaccharide synthesis</keyword>
<proteinExistence type="inferred from homology"/>
<keyword evidence="6 10" id="KW-1133">Transmembrane helix</keyword>
<feature type="transmembrane region" description="Helical" evidence="10">
    <location>
        <begin position="45"/>
        <end position="66"/>
    </location>
</feature>
<protein>
    <submittedName>
        <fullName evidence="12">Exopolysaccharide production protein ExoY</fullName>
    </submittedName>
</protein>
<dbReference type="GO" id="GO:0000271">
    <property type="term" value="P:polysaccharide biosynthetic process"/>
    <property type="evidence" value="ECO:0007669"/>
    <property type="project" value="UniProtKB-KW"/>
</dbReference>
<accession>A0A1H7KND9</accession>
<dbReference type="Pfam" id="PF02397">
    <property type="entry name" value="Bac_transf"/>
    <property type="match status" value="1"/>
</dbReference>
<evidence type="ECO:0000313" key="12">
    <source>
        <dbReference type="EMBL" id="SEK88030.1"/>
    </source>
</evidence>
<dbReference type="GO" id="GO:0016780">
    <property type="term" value="F:phosphotransferase activity, for other substituted phosphate groups"/>
    <property type="evidence" value="ECO:0007669"/>
    <property type="project" value="TreeGrafter"/>
</dbReference>
<dbReference type="PANTHER" id="PTHR30576:SF4">
    <property type="entry name" value="UNDECAPRENYL-PHOSPHATE GALACTOSE PHOSPHOTRANSFERASE"/>
    <property type="match status" value="1"/>
</dbReference>
<reference evidence="12 13" key="1">
    <citation type="submission" date="2016-10" db="EMBL/GenBank/DDBJ databases">
        <authorList>
            <person name="de Groot N.N."/>
        </authorList>
    </citation>
    <scope>NUCLEOTIDE SEQUENCE [LARGE SCALE GENOMIC DNA]</scope>
    <source>
        <strain evidence="12 13">DSM 100674</strain>
    </source>
</reference>
<evidence type="ECO:0000256" key="7">
    <source>
        <dbReference type="ARBA" id="ARBA00023136"/>
    </source>
</evidence>
<keyword evidence="4" id="KW-0808">Transferase</keyword>
<comment type="subcellular location">
    <subcellularLocation>
        <location evidence="1">Cell membrane</location>
    </subcellularLocation>
</comment>
<keyword evidence="3" id="KW-1003">Cell membrane</keyword>
<dbReference type="GO" id="GO:0005886">
    <property type="term" value="C:plasma membrane"/>
    <property type="evidence" value="ECO:0007669"/>
    <property type="project" value="UniProtKB-SubCell"/>
</dbReference>
<gene>
    <name evidence="12" type="ORF">SAMN05443999_102457</name>
</gene>
<evidence type="ECO:0000256" key="10">
    <source>
        <dbReference type="SAM" id="Phobius"/>
    </source>
</evidence>
<evidence type="ECO:0000256" key="9">
    <source>
        <dbReference type="SAM" id="MobiDB-lite"/>
    </source>
</evidence>
<evidence type="ECO:0000256" key="3">
    <source>
        <dbReference type="ARBA" id="ARBA00022475"/>
    </source>
</evidence>
<dbReference type="AlphaFoldDB" id="A0A1H7KND9"/>
<dbReference type="Proteomes" id="UP000199582">
    <property type="component" value="Unassembled WGS sequence"/>
</dbReference>
<dbReference type="EMBL" id="FOAG01000002">
    <property type="protein sequence ID" value="SEK88030.1"/>
    <property type="molecule type" value="Genomic_DNA"/>
</dbReference>
<feature type="domain" description="Bacterial sugar transferase" evidence="11">
    <location>
        <begin position="40"/>
        <end position="231"/>
    </location>
</feature>
<evidence type="ECO:0000256" key="8">
    <source>
        <dbReference type="ARBA" id="ARBA00023169"/>
    </source>
</evidence>
<dbReference type="STRING" id="1287727.SAMN05443999_102457"/>
<evidence type="ECO:0000259" key="11">
    <source>
        <dbReference type="Pfam" id="PF02397"/>
    </source>
</evidence>
<evidence type="ECO:0000256" key="5">
    <source>
        <dbReference type="ARBA" id="ARBA00022692"/>
    </source>
</evidence>
<feature type="region of interest" description="Disordered" evidence="9">
    <location>
        <begin position="1"/>
        <end position="26"/>
    </location>
</feature>
<evidence type="ECO:0000256" key="4">
    <source>
        <dbReference type="ARBA" id="ARBA00022679"/>
    </source>
</evidence>
<dbReference type="PANTHER" id="PTHR30576">
    <property type="entry name" value="COLANIC BIOSYNTHESIS UDP-GLUCOSE LIPID CARRIER TRANSFERASE"/>
    <property type="match status" value="1"/>
</dbReference>
<keyword evidence="7 10" id="KW-0472">Membrane</keyword>
<evidence type="ECO:0000256" key="6">
    <source>
        <dbReference type="ARBA" id="ARBA00022989"/>
    </source>
</evidence>